<dbReference type="Pfam" id="PF23106">
    <property type="entry name" value="EGF_Teneurin"/>
    <property type="match status" value="1"/>
</dbReference>
<dbReference type="Proteomes" id="UP000694580">
    <property type="component" value="Chromosome 20"/>
</dbReference>
<organism evidence="22 23">
    <name type="scientific">Denticeps clupeoides</name>
    <name type="common">denticle herring</name>
    <dbReference type="NCBI Taxonomy" id="299321"/>
    <lineage>
        <taxon>Eukaryota</taxon>
        <taxon>Metazoa</taxon>
        <taxon>Chordata</taxon>
        <taxon>Craniata</taxon>
        <taxon>Vertebrata</taxon>
        <taxon>Euteleostomi</taxon>
        <taxon>Actinopterygii</taxon>
        <taxon>Neopterygii</taxon>
        <taxon>Teleostei</taxon>
        <taxon>Clupei</taxon>
        <taxon>Clupeiformes</taxon>
        <taxon>Denticipitoidei</taxon>
        <taxon>Denticipitidae</taxon>
        <taxon>Denticeps</taxon>
    </lineage>
</organism>
<dbReference type="Gene3D" id="2.60.40.1510">
    <property type="entry name" value="ntegrin, alpha v. Chain A, domain 3"/>
    <property type="match status" value="1"/>
</dbReference>
<keyword evidence="15 17" id="KW-1015">Disulfide bond</keyword>
<feature type="disulfide bond" evidence="17">
    <location>
        <begin position="434"/>
        <end position="458"/>
    </location>
</feature>
<feature type="disulfide bond" evidence="17">
    <location>
        <begin position="544"/>
        <end position="549"/>
    </location>
</feature>
<feature type="disulfide bond" evidence="17">
    <location>
        <begin position="505"/>
        <end position="510"/>
    </location>
</feature>
<dbReference type="PROSITE" id="PS00243">
    <property type="entry name" value="I_EGF_1"/>
    <property type="match status" value="2"/>
</dbReference>
<dbReference type="GO" id="GO:0008305">
    <property type="term" value="C:integrin complex"/>
    <property type="evidence" value="ECO:0007669"/>
    <property type="project" value="TreeGrafter"/>
</dbReference>
<evidence type="ECO:0000256" key="11">
    <source>
        <dbReference type="ARBA" id="ARBA00022889"/>
    </source>
</evidence>
<keyword evidence="12 19" id="KW-1133">Transmembrane helix</keyword>
<feature type="disulfide bond" evidence="17">
    <location>
        <begin position="523"/>
        <end position="530"/>
    </location>
</feature>
<dbReference type="InterPro" id="IPR033760">
    <property type="entry name" value="Integrin_beta_N"/>
</dbReference>
<evidence type="ECO:0000259" key="21">
    <source>
        <dbReference type="SMART" id="SM00423"/>
    </source>
</evidence>
<evidence type="ECO:0000259" key="20">
    <source>
        <dbReference type="SMART" id="SM00187"/>
    </source>
</evidence>
<dbReference type="GO" id="GO:0098609">
    <property type="term" value="P:cell-cell adhesion"/>
    <property type="evidence" value="ECO:0007669"/>
    <property type="project" value="TreeGrafter"/>
</dbReference>
<gene>
    <name evidence="22" type="primary">ITGB8</name>
</gene>
<reference evidence="22" key="3">
    <citation type="submission" date="2025-09" db="UniProtKB">
        <authorList>
            <consortium name="Ensembl"/>
        </authorList>
    </citation>
    <scope>IDENTIFICATION</scope>
</reference>
<dbReference type="Gene3D" id="2.10.25.10">
    <property type="entry name" value="Laminin"/>
    <property type="match status" value="3"/>
</dbReference>
<evidence type="ECO:0000256" key="7">
    <source>
        <dbReference type="ARBA" id="ARBA00022729"/>
    </source>
</evidence>
<evidence type="ECO:0000256" key="15">
    <source>
        <dbReference type="ARBA" id="ARBA00023157"/>
    </source>
</evidence>
<dbReference type="InterPro" id="IPR057073">
    <property type="entry name" value="EGF_integrin_2"/>
</dbReference>
<dbReference type="GeneTree" id="ENSGT01150000286919"/>
<dbReference type="PANTHER" id="PTHR10082:SF9">
    <property type="entry name" value="INTEGRIN BETA-8"/>
    <property type="match status" value="1"/>
</dbReference>
<dbReference type="PANTHER" id="PTHR10082">
    <property type="entry name" value="INTEGRIN BETA SUBUNIT"/>
    <property type="match status" value="1"/>
</dbReference>
<dbReference type="InterPro" id="IPR057243">
    <property type="entry name" value="Integrin_I-EGF_CS"/>
</dbReference>
<dbReference type="FunFam" id="2.10.25.10:FF:000043">
    <property type="entry name" value="Integrin beta"/>
    <property type="match status" value="1"/>
</dbReference>
<feature type="disulfide bond" evidence="17">
    <location>
        <begin position="229"/>
        <end position="270"/>
    </location>
</feature>
<comment type="subcellular location">
    <subcellularLocation>
        <location evidence="1 18">Cell membrane</location>
        <topology evidence="1 18">Single-pass type I membrane protein</topology>
    </subcellularLocation>
</comment>
<feature type="disulfide bond" evidence="17">
    <location>
        <begin position="471"/>
        <end position="484"/>
    </location>
</feature>
<feature type="disulfide bond" evidence="17">
    <location>
        <begin position="464"/>
        <end position="469"/>
    </location>
</feature>
<dbReference type="PIRSF" id="PIRSF002512">
    <property type="entry name" value="Integrin_B"/>
    <property type="match status" value="1"/>
</dbReference>
<comment type="similarity">
    <text evidence="2 18">Belongs to the integrin beta chain family.</text>
</comment>
<feature type="disulfide bond" evidence="17">
    <location>
        <begin position="19"/>
        <end position="29"/>
    </location>
</feature>
<feature type="disulfide bond" evidence="17">
    <location>
        <begin position="22"/>
        <end position="58"/>
    </location>
</feature>
<keyword evidence="13 18" id="KW-0401">Integrin</keyword>
<dbReference type="Gene3D" id="3.40.50.410">
    <property type="entry name" value="von Willebrand factor, type A domain"/>
    <property type="match status" value="1"/>
</dbReference>
<evidence type="ECO:0000256" key="16">
    <source>
        <dbReference type="ARBA" id="ARBA00023180"/>
    </source>
</evidence>
<name>A0AAY4DAH4_9TELE</name>
<dbReference type="FunFam" id="3.30.1680.10:FF:000002">
    <property type="entry name" value="Integrin beta"/>
    <property type="match status" value="1"/>
</dbReference>
<dbReference type="InterPro" id="IPR016201">
    <property type="entry name" value="PSI"/>
</dbReference>
<sequence>RSPFMSEDHCASSALVSTCPECLSRGPACAWCYQEDFLDGAHASQRCDSAANLLRKGCSENMMANPQVRVEVNATLSSSQVAPRDVSLHLRPGAESSFVVEVQQLERYPVDLYYLVDVSASMQDNLDRLKSVGVALSHSMREYSSDFRVGFGSFVDKPVSPYINVHPSKIQNPCSDYEVQCRPAHGFIHVLRVTENVTELTRVIDQQRISGNMDTPEGTFDAMLQAVVCQKDIGWRPEAKHLLLVMTDQPSHLALDSKLAGIVVPHDGKCHLEGNTYVQTANMEHPTIGQLAEKLLENNIYSIFAVDQLSHWSYTHTHTHTHTLTHIYLPFRVCVTMDSAHVQRFWVNVATVCPDGSSRAGSSRCSNVQPGQTVFFNVTVGMTSCPADDVDEDVLLTVQPVGFNESVAVRVKQTCGCDCGLAGRCHDNGESGSCGAADEEARLAGHRQCQAEGSGTVCSGRGSCVCGMCVCHHGNLGAVYGKFCELDDFSCPYQDGLLCGGRGQCVLGECRCQTGWTGESCGCPISAETCRSNDGILCSGHGRCVCGSCVCDEPQRSGRLCDKCPTCYSSCQTHWMCVNCHLSYGLGQGSSKCNRTCSPLVDYVDDITGRPPDQSYIQDENRHLFLFFLNFLLWLCVCVCVCVCSMLLVQVGGADEPCLYPSTHRCHYRFQMGRSQGKGVPQLLISRHPGDSCRTGSSHPLCGRGLLFNLQRG</sequence>
<keyword evidence="3" id="KW-1003">Cell membrane</keyword>
<keyword evidence="8" id="KW-0677">Repeat</keyword>
<feature type="disulfide bond" evidence="17">
    <location>
        <begin position="353"/>
        <end position="365"/>
    </location>
</feature>
<evidence type="ECO:0000256" key="9">
    <source>
        <dbReference type="ARBA" id="ARBA00022837"/>
    </source>
</evidence>
<dbReference type="SMART" id="SM00187">
    <property type="entry name" value="INB"/>
    <property type="match status" value="1"/>
</dbReference>
<dbReference type="InterPro" id="IPR032695">
    <property type="entry name" value="Integrin_dom_sf"/>
</dbReference>
<dbReference type="PROSITE" id="PS52047">
    <property type="entry name" value="I_EGF_2"/>
    <property type="match status" value="1"/>
</dbReference>
<dbReference type="GO" id="GO:0007229">
    <property type="term" value="P:integrin-mediated signaling pathway"/>
    <property type="evidence" value="ECO:0007669"/>
    <property type="project" value="UniProtKB-KW"/>
</dbReference>
<evidence type="ECO:0000256" key="4">
    <source>
        <dbReference type="ARBA" id="ARBA00022536"/>
    </source>
</evidence>
<evidence type="ECO:0000256" key="10">
    <source>
        <dbReference type="ARBA" id="ARBA00022842"/>
    </source>
</evidence>
<evidence type="ECO:0000256" key="2">
    <source>
        <dbReference type="ARBA" id="ARBA00007449"/>
    </source>
</evidence>
<dbReference type="GO" id="GO:0009986">
    <property type="term" value="C:cell surface"/>
    <property type="evidence" value="ECO:0007669"/>
    <property type="project" value="TreeGrafter"/>
</dbReference>
<feature type="disulfide bond" evidence="17">
    <location>
        <begin position="571"/>
        <end position="580"/>
    </location>
</feature>
<evidence type="ECO:0000256" key="14">
    <source>
        <dbReference type="ARBA" id="ARBA00023136"/>
    </source>
</evidence>
<dbReference type="SMART" id="SM00423">
    <property type="entry name" value="PSI"/>
    <property type="match status" value="1"/>
</dbReference>
<dbReference type="Ensembl" id="ENSDCDT00010052620.1">
    <property type="protein sequence ID" value="ENSDCDP00010042580.1"/>
    <property type="gene ID" value="ENSDCDG00010026718.1"/>
</dbReference>
<dbReference type="Pfam" id="PF07974">
    <property type="entry name" value="EGF_2"/>
    <property type="match status" value="1"/>
</dbReference>
<keyword evidence="10" id="KW-0460">Magnesium</keyword>
<proteinExistence type="inferred from homology"/>
<evidence type="ECO:0000256" key="6">
    <source>
        <dbReference type="ARBA" id="ARBA00022723"/>
    </source>
</evidence>
<dbReference type="Pfam" id="PF00362">
    <property type="entry name" value="Integrin_beta"/>
    <property type="match status" value="1"/>
</dbReference>
<dbReference type="PRINTS" id="PR01186">
    <property type="entry name" value="INTEGRINB"/>
</dbReference>
<reference evidence="22" key="2">
    <citation type="submission" date="2025-08" db="UniProtKB">
        <authorList>
            <consortium name="Ensembl"/>
        </authorList>
    </citation>
    <scope>IDENTIFICATION</scope>
</reference>
<keyword evidence="14 19" id="KW-0472">Membrane</keyword>
<feature type="disulfide bond" evidence="17">
    <location>
        <begin position="546"/>
        <end position="593"/>
    </location>
</feature>
<feature type="disulfide bond" evidence="17">
    <location>
        <begin position="415"/>
        <end position="419"/>
    </location>
</feature>
<dbReference type="SUPFAM" id="SSF53300">
    <property type="entry name" value="vWA-like"/>
    <property type="match status" value="1"/>
</dbReference>
<dbReference type="SUPFAM" id="SSF57196">
    <property type="entry name" value="EGF/Laminin"/>
    <property type="match status" value="2"/>
</dbReference>
<dbReference type="Pfam" id="PF17205">
    <property type="entry name" value="PSI_integrin"/>
    <property type="match status" value="1"/>
</dbReference>
<keyword evidence="9" id="KW-0106">Calcium</keyword>
<feature type="disulfide bond" evidence="17">
    <location>
        <begin position="32"/>
        <end position="47"/>
    </location>
</feature>
<dbReference type="GO" id="GO:0046872">
    <property type="term" value="F:metal ion binding"/>
    <property type="evidence" value="ECO:0007669"/>
    <property type="project" value="UniProtKB-KW"/>
</dbReference>
<dbReference type="AlphaFoldDB" id="A0AAY4DAH4"/>
<feature type="domain" description="PSI" evidence="21">
    <location>
        <begin position="9"/>
        <end position="59"/>
    </location>
</feature>
<evidence type="ECO:0000256" key="5">
    <source>
        <dbReference type="ARBA" id="ARBA00022692"/>
    </source>
</evidence>
<feature type="disulfide bond" evidence="17">
    <location>
        <begin position="174"/>
        <end position="181"/>
    </location>
</feature>
<keyword evidence="23" id="KW-1185">Reference proteome</keyword>
<dbReference type="InterPro" id="IPR002369">
    <property type="entry name" value="Integrin_bsu_VWA"/>
</dbReference>
<dbReference type="SUPFAM" id="SSF69179">
    <property type="entry name" value="Integrin domains"/>
    <property type="match status" value="1"/>
</dbReference>
<dbReference type="InterPro" id="IPR015812">
    <property type="entry name" value="Integrin_bsu"/>
</dbReference>
<evidence type="ECO:0000256" key="12">
    <source>
        <dbReference type="ARBA" id="ARBA00022989"/>
    </source>
</evidence>
<dbReference type="Pfam" id="PF23105">
    <property type="entry name" value="EGF_integrin"/>
    <property type="match status" value="1"/>
</dbReference>
<keyword evidence="6" id="KW-0479">Metal-binding</keyword>
<feature type="transmembrane region" description="Helical" evidence="19">
    <location>
        <begin position="624"/>
        <end position="649"/>
    </location>
</feature>
<keyword evidence="4" id="KW-0245">EGF-like domain</keyword>
<keyword evidence="16" id="KW-0325">Glycoprotein</keyword>
<dbReference type="SUPFAM" id="SSF103575">
    <property type="entry name" value="Plexin repeat"/>
    <property type="match status" value="1"/>
</dbReference>
<dbReference type="FunFam" id="3.40.50.410:FF:000002">
    <property type="entry name" value="Integrin beta"/>
    <property type="match status" value="1"/>
</dbReference>
<dbReference type="GO" id="GO:0005925">
    <property type="term" value="C:focal adhesion"/>
    <property type="evidence" value="ECO:0007669"/>
    <property type="project" value="TreeGrafter"/>
</dbReference>
<dbReference type="GO" id="GO:0016477">
    <property type="term" value="P:cell migration"/>
    <property type="evidence" value="ECO:0007669"/>
    <property type="project" value="TreeGrafter"/>
</dbReference>
<evidence type="ECO:0000313" key="22">
    <source>
        <dbReference type="Ensembl" id="ENSDCDP00010042580.1"/>
    </source>
</evidence>
<evidence type="ECO:0000256" key="17">
    <source>
        <dbReference type="PIRSR" id="PIRSR002512-1"/>
    </source>
</evidence>
<feature type="disulfide bond" evidence="17">
    <location>
        <begin position="551"/>
        <end position="561"/>
    </location>
</feature>
<evidence type="ECO:0000256" key="8">
    <source>
        <dbReference type="ARBA" id="ARBA00022737"/>
    </source>
</evidence>
<dbReference type="FunFam" id="2.10.25.10:FF:000076">
    <property type="entry name" value="Integrin beta"/>
    <property type="match status" value="1"/>
</dbReference>
<keyword evidence="7" id="KW-0732">Signal</keyword>
<evidence type="ECO:0000256" key="19">
    <source>
        <dbReference type="SAM" id="Phobius"/>
    </source>
</evidence>
<evidence type="ECO:0000313" key="23">
    <source>
        <dbReference type="Proteomes" id="UP000694580"/>
    </source>
</evidence>
<dbReference type="GO" id="GO:0033627">
    <property type="term" value="P:cell adhesion mediated by integrin"/>
    <property type="evidence" value="ECO:0007669"/>
    <property type="project" value="TreeGrafter"/>
</dbReference>
<reference evidence="22 23" key="1">
    <citation type="submission" date="2020-06" db="EMBL/GenBank/DDBJ databases">
        <authorList>
            <consortium name="Wellcome Sanger Institute Data Sharing"/>
        </authorList>
    </citation>
    <scope>NUCLEOTIDE SEQUENCE [LARGE SCALE GENOMIC DNA]</scope>
</reference>
<dbReference type="InterPro" id="IPR013111">
    <property type="entry name" value="EGF_extracell"/>
</dbReference>
<keyword evidence="5 18" id="KW-0812">Transmembrane</keyword>
<evidence type="ECO:0000256" key="13">
    <source>
        <dbReference type="ARBA" id="ARBA00023037"/>
    </source>
</evidence>
<evidence type="ECO:0000256" key="18">
    <source>
        <dbReference type="RuleBase" id="RU000633"/>
    </source>
</evidence>
<feature type="disulfide bond" evidence="17">
    <location>
        <begin position="512"/>
        <end position="521"/>
    </location>
</feature>
<evidence type="ECO:0000256" key="3">
    <source>
        <dbReference type="ARBA" id="ARBA00022475"/>
    </source>
</evidence>
<accession>A0AAY4DAH4</accession>
<protein>
    <recommendedName>
        <fullName evidence="18">Integrin beta</fullName>
    </recommendedName>
</protein>
<feature type="disulfide bond" evidence="17">
    <location>
        <begin position="466"/>
        <end position="499"/>
    </location>
</feature>
<dbReference type="InterPro" id="IPR036465">
    <property type="entry name" value="vWFA_dom_sf"/>
</dbReference>
<evidence type="ECO:0000256" key="1">
    <source>
        <dbReference type="ARBA" id="ARBA00004251"/>
    </source>
</evidence>
<dbReference type="GO" id="GO:0005178">
    <property type="term" value="F:integrin binding"/>
    <property type="evidence" value="ECO:0007669"/>
    <property type="project" value="TreeGrafter"/>
</dbReference>
<dbReference type="Gene3D" id="3.30.1680.10">
    <property type="entry name" value="ligand-binding face of the semaphorins, domain 2"/>
    <property type="match status" value="1"/>
</dbReference>
<keyword evidence="11 18" id="KW-0130">Cell adhesion</keyword>
<feature type="domain" description="Integrin beta subunit VWA" evidence="20">
    <location>
        <begin position="18"/>
        <end position="417"/>
    </location>
</feature>